<accession>A0ABT4DMK0</accession>
<keyword evidence="3" id="KW-0178">Competence</keyword>
<dbReference type="EMBL" id="JAMDLW010000001">
    <property type="protein sequence ID" value="MCY9518456.1"/>
    <property type="molecule type" value="Genomic_DNA"/>
</dbReference>
<reference evidence="5 6" key="1">
    <citation type="submission" date="2022-05" db="EMBL/GenBank/DDBJ databases">
        <title>Genome Sequencing of Bee-Associated Microbes.</title>
        <authorList>
            <person name="Dunlap C."/>
        </authorList>
    </citation>
    <scope>NUCLEOTIDE SEQUENCE [LARGE SCALE GENOMIC DNA]</scope>
    <source>
        <strain evidence="5 6">NRRL NRS-1438</strain>
    </source>
</reference>
<dbReference type="SUPFAM" id="SSF54523">
    <property type="entry name" value="Pili subunits"/>
    <property type="match status" value="1"/>
</dbReference>
<dbReference type="InterPro" id="IPR012902">
    <property type="entry name" value="N_methyl_site"/>
</dbReference>
<dbReference type="PROSITE" id="PS00409">
    <property type="entry name" value="PROKAR_NTER_METHYL"/>
    <property type="match status" value="1"/>
</dbReference>
<dbReference type="RefSeq" id="WP_087432921.1">
    <property type="nucleotide sequence ID" value="NZ_JAMDLV010000038.1"/>
</dbReference>
<dbReference type="InterPro" id="IPR000983">
    <property type="entry name" value="Bac_GSPG_pilin"/>
</dbReference>
<organism evidence="5 6">
    <name type="scientific">Paenibacillus apiarius</name>
    <dbReference type="NCBI Taxonomy" id="46240"/>
    <lineage>
        <taxon>Bacteria</taxon>
        <taxon>Bacillati</taxon>
        <taxon>Bacillota</taxon>
        <taxon>Bacilli</taxon>
        <taxon>Bacillales</taxon>
        <taxon>Paenibacillaceae</taxon>
        <taxon>Paenibacillus</taxon>
    </lineage>
</organism>
<proteinExistence type="predicted"/>
<evidence type="ECO:0000256" key="4">
    <source>
        <dbReference type="SAM" id="Phobius"/>
    </source>
</evidence>
<name>A0ABT4DMK0_9BACL</name>
<feature type="transmembrane region" description="Helical" evidence="4">
    <location>
        <begin position="21"/>
        <end position="43"/>
    </location>
</feature>
<dbReference type="Proteomes" id="UP001207626">
    <property type="component" value="Unassembled WGS sequence"/>
</dbReference>
<evidence type="ECO:0000256" key="3">
    <source>
        <dbReference type="ARBA" id="ARBA00023287"/>
    </source>
</evidence>
<keyword evidence="4" id="KW-1133">Transmembrane helix</keyword>
<evidence type="ECO:0000313" key="5">
    <source>
        <dbReference type="EMBL" id="MCY9518456.1"/>
    </source>
</evidence>
<keyword evidence="6" id="KW-1185">Reference proteome</keyword>
<dbReference type="PRINTS" id="PR00813">
    <property type="entry name" value="BCTERIALGSPG"/>
</dbReference>
<keyword evidence="4" id="KW-0812">Transmembrane</keyword>
<evidence type="ECO:0000256" key="1">
    <source>
        <dbReference type="ARBA" id="ARBA00004241"/>
    </source>
</evidence>
<evidence type="ECO:0000313" key="6">
    <source>
        <dbReference type="Proteomes" id="UP001207626"/>
    </source>
</evidence>
<comment type="subcellular location">
    <subcellularLocation>
        <location evidence="1">Cell surface</location>
    </subcellularLocation>
</comment>
<keyword evidence="2" id="KW-0488">Methylation</keyword>
<dbReference type="Gene3D" id="3.30.700.10">
    <property type="entry name" value="Glycoprotein, Type 4 Pilin"/>
    <property type="match status" value="1"/>
</dbReference>
<dbReference type="InterPro" id="IPR045584">
    <property type="entry name" value="Pilin-like"/>
</dbReference>
<sequence length="137" mass="15207">MSMAWVQERVKAARNEKGMTLIELLAVIVILGIIIAIAAVVIIGQFDKAKQTSDDTSAKIVTDAVQRYILDNYETVEISNTPKDIEIEKLVSGGYIKEVPVNSKGKNLELIKVSYIGDTKQLKFDFGTWYTPKSSKP</sequence>
<dbReference type="Pfam" id="PF07963">
    <property type="entry name" value="N_methyl"/>
    <property type="match status" value="1"/>
</dbReference>
<dbReference type="NCBIfam" id="TIGR02532">
    <property type="entry name" value="IV_pilin_GFxxxE"/>
    <property type="match status" value="1"/>
</dbReference>
<protein>
    <submittedName>
        <fullName evidence="5">Prepilin-type N-terminal cleavage/methylation domain-containing protein</fullName>
    </submittedName>
</protein>
<gene>
    <name evidence="5" type="ORF">M5X09_02060</name>
</gene>
<keyword evidence="4" id="KW-0472">Membrane</keyword>
<evidence type="ECO:0000256" key="2">
    <source>
        <dbReference type="ARBA" id="ARBA00022481"/>
    </source>
</evidence>
<comment type="caution">
    <text evidence="5">The sequence shown here is derived from an EMBL/GenBank/DDBJ whole genome shotgun (WGS) entry which is preliminary data.</text>
</comment>